<proteinExistence type="predicted"/>
<keyword evidence="2" id="KW-1185">Reference proteome</keyword>
<gene>
    <name evidence="1" type="ORF">QJS10_CPA06g02220</name>
</gene>
<dbReference type="EMBL" id="JAUJYO010000006">
    <property type="protein sequence ID" value="KAK1315188.1"/>
    <property type="molecule type" value="Genomic_DNA"/>
</dbReference>
<sequence>MIALVVYILHKTKPEDVIQPKPLDFENNGLIWFPPPPEDERDDVEDNFLEYDDEDDEIGNSGTMFSASSFNTEAFPVKEKQNDAQKEPLRAAVHGHFRALVSQLLKGEGINCGGEDGREGWLDIYLH</sequence>
<dbReference type="PANTHER" id="PTHR45748:SF14">
    <property type="entry name" value="1-PHOSPHATIDYLINOSITOL-3-PHOSPHATE 5-KINASE FAB1C-RELATED"/>
    <property type="match status" value="1"/>
</dbReference>
<evidence type="ECO:0000313" key="2">
    <source>
        <dbReference type="Proteomes" id="UP001180020"/>
    </source>
</evidence>
<dbReference type="GO" id="GO:0000285">
    <property type="term" value="F:1-phosphatidylinositol-3-phosphate 5-kinase activity"/>
    <property type="evidence" value="ECO:0007669"/>
    <property type="project" value="TreeGrafter"/>
</dbReference>
<evidence type="ECO:0000313" key="1">
    <source>
        <dbReference type="EMBL" id="KAK1315188.1"/>
    </source>
</evidence>
<dbReference type="GO" id="GO:0046854">
    <property type="term" value="P:phosphatidylinositol phosphate biosynthetic process"/>
    <property type="evidence" value="ECO:0007669"/>
    <property type="project" value="TreeGrafter"/>
</dbReference>
<reference evidence="1" key="2">
    <citation type="submission" date="2023-06" db="EMBL/GenBank/DDBJ databases">
        <authorList>
            <person name="Ma L."/>
            <person name="Liu K.-W."/>
            <person name="Li Z."/>
            <person name="Hsiao Y.-Y."/>
            <person name="Qi Y."/>
            <person name="Fu T."/>
            <person name="Tang G."/>
            <person name="Zhang D."/>
            <person name="Sun W.-H."/>
            <person name="Liu D.-K."/>
            <person name="Li Y."/>
            <person name="Chen G.-Z."/>
            <person name="Liu X.-D."/>
            <person name="Liao X.-Y."/>
            <person name="Jiang Y.-T."/>
            <person name="Yu X."/>
            <person name="Hao Y."/>
            <person name="Huang J."/>
            <person name="Zhao X.-W."/>
            <person name="Ke S."/>
            <person name="Chen Y.-Y."/>
            <person name="Wu W.-L."/>
            <person name="Hsu J.-L."/>
            <person name="Lin Y.-F."/>
            <person name="Huang M.-D."/>
            <person name="Li C.-Y."/>
            <person name="Huang L."/>
            <person name="Wang Z.-W."/>
            <person name="Zhao X."/>
            <person name="Zhong W.-Y."/>
            <person name="Peng D.-H."/>
            <person name="Ahmad S."/>
            <person name="Lan S."/>
            <person name="Zhang J.-S."/>
            <person name="Tsai W.-C."/>
            <person name="Van De Peer Y."/>
            <person name="Liu Z.-J."/>
        </authorList>
    </citation>
    <scope>NUCLEOTIDE SEQUENCE</scope>
    <source>
        <strain evidence="1">CP</strain>
        <tissue evidence="1">Leaves</tissue>
    </source>
</reference>
<accession>A0AAV9ESN4</accession>
<reference evidence="1" key="1">
    <citation type="journal article" date="2023" name="Nat. Commun.">
        <title>Diploid and tetraploid genomes of Acorus and the evolution of monocots.</title>
        <authorList>
            <person name="Ma L."/>
            <person name="Liu K.W."/>
            <person name="Li Z."/>
            <person name="Hsiao Y.Y."/>
            <person name="Qi Y."/>
            <person name="Fu T."/>
            <person name="Tang G.D."/>
            <person name="Zhang D."/>
            <person name="Sun W.H."/>
            <person name="Liu D.K."/>
            <person name="Li Y."/>
            <person name="Chen G.Z."/>
            <person name="Liu X.D."/>
            <person name="Liao X.Y."/>
            <person name="Jiang Y.T."/>
            <person name="Yu X."/>
            <person name="Hao Y."/>
            <person name="Huang J."/>
            <person name="Zhao X.W."/>
            <person name="Ke S."/>
            <person name="Chen Y.Y."/>
            <person name="Wu W.L."/>
            <person name="Hsu J.L."/>
            <person name="Lin Y.F."/>
            <person name="Huang M.D."/>
            <person name="Li C.Y."/>
            <person name="Huang L."/>
            <person name="Wang Z.W."/>
            <person name="Zhao X."/>
            <person name="Zhong W.Y."/>
            <person name="Peng D.H."/>
            <person name="Ahmad S."/>
            <person name="Lan S."/>
            <person name="Zhang J.S."/>
            <person name="Tsai W.C."/>
            <person name="Van de Peer Y."/>
            <person name="Liu Z.J."/>
        </authorList>
    </citation>
    <scope>NUCLEOTIDE SEQUENCE</scope>
    <source>
        <strain evidence="1">CP</strain>
    </source>
</reference>
<protein>
    <submittedName>
        <fullName evidence="1">Uncharacterized protein</fullName>
    </submittedName>
</protein>
<dbReference type="GO" id="GO:0010008">
    <property type="term" value="C:endosome membrane"/>
    <property type="evidence" value="ECO:0007669"/>
    <property type="project" value="TreeGrafter"/>
</dbReference>
<comment type="caution">
    <text evidence="1">The sequence shown here is derived from an EMBL/GenBank/DDBJ whole genome shotgun (WGS) entry which is preliminary data.</text>
</comment>
<dbReference type="AlphaFoldDB" id="A0AAV9ESN4"/>
<name>A0AAV9ESN4_ACOCL</name>
<dbReference type="PANTHER" id="PTHR45748">
    <property type="entry name" value="1-PHOSPHATIDYLINOSITOL 3-PHOSPHATE 5-KINASE-RELATED"/>
    <property type="match status" value="1"/>
</dbReference>
<dbReference type="Proteomes" id="UP001180020">
    <property type="component" value="Unassembled WGS sequence"/>
</dbReference>
<organism evidence="1 2">
    <name type="scientific">Acorus calamus</name>
    <name type="common">Sweet flag</name>
    <dbReference type="NCBI Taxonomy" id="4465"/>
    <lineage>
        <taxon>Eukaryota</taxon>
        <taxon>Viridiplantae</taxon>
        <taxon>Streptophyta</taxon>
        <taxon>Embryophyta</taxon>
        <taxon>Tracheophyta</taxon>
        <taxon>Spermatophyta</taxon>
        <taxon>Magnoliopsida</taxon>
        <taxon>Liliopsida</taxon>
        <taxon>Acoraceae</taxon>
        <taxon>Acorus</taxon>
    </lineage>
</organism>